<protein>
    <submittedName>
        <fullName evidence="1">Uncharacterized protein</fullName>
    </submittedName>
</protein>
<reference evidence="1 2" key="1">
    <citation type="journal article" date="2006" name="Science">
        <title>Phytophthora genome sequences uncover evolutionary origins and mechanisms of pathogenesis.</title>
        <authorList>
            <person name="Tyler B.M."/>
            <person name="Tripathy S."/>
            <person name="Zhang X."/>
            <person name="Dehal P."/>
            <person name="Jiang R.H."/>
            <person name="Aerts A."/>
            <person name="Arredondo F.D."/>
            <person name="Baxter L."/>
            <person name="Bensasson D."/>
            <person name="Beynon J.L."/>
            <person name="Chapman J."/>
            <person name="Damasceno C.M."/>
            <person name="Dorrance A.E."/>
            <person name="Dou D."/>
            <person name="Dickerman A.W."/>
            <person name="Dubchak I.L."/>
            <person name="Garbelotto M."/>
            <person name="Gijzen M."/>
            <person name="Gordon S.G."/>
            <person name="Govers F."/>
            <person name="Grunwald N.J."/>
            <person name="Huang W."/>
            <person name="Ivors K.L."/>
            <person name="Jones R.W."/>
            <person name="Kamoun S."/>
            <person name="Krampis K."/>
            <person name="Lamour K.H."/>
            <person name="Lee M.K."/>
            <person name="McDonald W.H."/>
            <person name="Medina M."/>
            <person name="Meijer H.J."/>
            <person name="Nordberg E.K."/>
            <person name="Maclean D.J."/>
            <person name="Ospina-Giraldo M.D."/>
            <person name="Morris P.F."/>
            <person name="Phuntumart V."/>
            <person name="Putnam N.H."/>
            <person name="Rash S."/>
            <person name="Rose J.K."/>
            <person name="Sakihama Y."/>
            <person name="Salamov A.A."/>
            <person name="Savidor A."/>
            <person name="Scheuring C.F."/>
            <person name="Smith B.M."/>
            <person name="Sobral B.W."/>
            <person name="Terry A."/>
            <person name="Torto-Alalibo T.A."/>
            <person name="Win J."/>
            <person name="Xu Z."/>
            <person name="Zhang H."/>
            <person name="Grigoriev I.V."/>
            <person name="Rokhsar D.S."/>
            <person name="Boore J.L."/>
        </authorList>
    </citation>
    <scope>NUCLEOTIDE SEQUENCE [LARGE SCALE GENOMIC DNA]</scope>
    <source>
        <strain evidence="1 2">P6497</strain>
    </source>
</reference>
<evidence type="ECO:0000313" key="2">
    <source>
        <dbReference type="Proteomes" id="UP000002640"/>
    </source>
</evidence>
<accession>G4ZCZ6</accession>
<keyword evidence="2" id="KW-1185">Reference proteome</keyword>
<organism evidence="1 2">
    <name type="scientific">Phytophthora sojae (strain P6497)</name>
    <name type="common">Soybean stem and root rot agent</name>
    <name type="synonym">Phytophthora megasperma f. sp. glycines</name>
    <dbReference type="NCBI Taxonomy" id="1094619"/>
    <lineage>
        <taxon>Eukaryota</taxon>
        <taxon>Sar</taxon>
        <taxon>Stramenopiles</taxon>
        <taxon>Oomycota</taxon>
        <taxon>Peronosporomycetes</taxon>
        <taxon>Peronosporales</taxon>
        <taxon>Peronosporaceae</taxon>
        <taxon>Phytophthora</taxon>
    </lineage>
</organism>
<dbReference type="InParanoid" id="G4ZCZ6"/>
<sequence>MGSSALQTGTLSKDDCYAVAMKFECSPRVVKDRFDKRGSPRKKRGRPRPNIGELADKLTEATAGDPVIEYNFADIAHTVKMKPRTYRRYHDEVMLELMLRNAPAKGTWGRTVLLLKLLMQLIDGTTDSMFISACYFSHMEIVRRIVYAYTYWRTTSKSTSLSILRWSTRRCGFWMVAS</sequence>
<evidence type="ECO:0000313" key="1">
    <source>
        <dbReference type="EMBL" id="EGZ18944.1"/>
    </source>
</evidence>
<dbReference type="GeneID" id="20646504"/>
<gene>
    <name evidence="1" type="ORF">PHYSODRAFT_332667</name>
</gene>
<dbReference type="RefSeq" id="XP_009528002.1">
    <property type="nucleotide sequence ID" value="XM_009529707.1"/>
</dbReference>
<dbReference type="EMBL" id="JH159154">
    <property type="protein sequence ID" value="EGZ18944.1"/>
    <property type="molecule type" value="Genomic_DNA"/>
</dbReference>
<proteinExistence type="predicted"/>
<dbReference type="AlphaFoldDB" id="G4ZCZ6"/>
<dbReference type="KEGG" id="psoj:PHYSODRAFT_332667"/>
<name>G4ZCZ6_PHYSP</name>
<dbReference type="Proteomes" id="UP000002640">
    <property type="component" value="Unassembled WGS sequence"/>
</dbReference>